<organism evidence="1 2">
    <name type="scientific">Kitasatospora cinereorecta</name>
    <dbReference type="NCBI Taxonomy" id="285560"/>
    <lineage>
        <taxon>Bacteria</taxon>
        <taxon>Bacillati</taxon>
        <taxon>Actinomycetota</taxon>
        <taxon>Actinomycetes</taxon>
        <taxon>Kitasatosporales</taxon>
        <taxon>Streptomycetaceae</taxon>
        <taxon>Kitasatospora</taxon>
    </lineage>
</organism>
<evidence type="ECO:0000313" key="1">
    <source>
        <dbReference type="EMBL" id="MFC5646191.1"/>
    </source>
</evidence>
<evidence type="ECO:0000313" key="2">
    <source>
        <dbReference type="Proteomes" id="UP001596066"/>
    </source>
</evidence>
<reference evidence="2" key="1">
    <citation type="journal article" date="2019" name="Int. J. Syst. Evol. Microbiol.">
        <title>The Global Catalogue of Microorganisms (GCM) 10K type strain sequencing project: providing services to taxonomists for standard genome sequencing and annotation.</title>
        <authorList>
            <consortium name="The Broad Institute Genomics Platform"/>
            <consortium name="The Broad Institute Genome Sequencing Center for Infectious Disease"/>
            <person name="Wu L."/>
            <person name="Ma J."/>
        </authorList>
    </citation>
    <scope>NUCLEOTIDE SEQUENCE [LARGE SCALE GENOMIC DNA]</scope>
    <source>
        <strain evidence="2">CGMCC 4.1622</strain>
    </source>
</reference>
<keyword evidence="2" id="KW-1185">Reference proteome</keyword>
<sequence>MNAVDRALKDAMAIEGALGAALVDLESGMALGTRSAVPGLDLALAAASHADIVRVTHRTLDATDLGTEVIESILTSLTTQYHLVRPLARTRGSRLFLSLVLDRNRANIAMAHHHLRRIEAELDV</sequence>
<comment type="caution">
    <text evidence="1">The sequence shown here is derived from an EMBL/GenBank/DDBJ whole genome shotgun (WGS) entry which is preliminary data.</text>
</comment>
<dbReference type="RefSeq" id="WP_346144724.1">
    <property type="nucleotide sequence ID" value="NZ_BAAAUA010000018.1"/>
</dbReference>
<proteinExistence type="predicted"/>
<name>A0ABW0VKG0_9ACTN</name>
<evidence type="ECO:0008006" key="3">
    <source>
        <dbReference type="Google" id="ProtNLM"/>
    </source>
</evidence>
<accession>A0ABW0VKG0</accession>
<dbReference type="Proteomes" id="UP001596066">
    <property type="component" value="Unassembled WGS sequence"/>
</dbReference>
<gene>
    <name evidence="1" type="ORF">ACFPZF_33180</name>
</gene>
<dbReference type="EMBL" id="JBHSOC010000093">
    <property type="protein sequence ID" value="MFC5646191.1"/>
    <property type="molecule type" value="Genomic_DNA"/>
</dbReference>
<protein>
    <recommendedName>
        <fullName evidence="3">Roadblock/LC7 domain-containing protein</fullName>
    </recommendedName>
</protein>